<evidence type="ECO:0000313" key="1">
    <source>
        <dbReference type="EMBL" id="TWD83738.1"/>
    </source>
</evidence>
<protein>
    <submittedName>
        <fullName evidence="1">Uncharacterized protein DUF3500</fullName>
    </submittedName>
</protein>
<dbReference type="OrthoDB" id="581140at2"/>
<dbReference type="EMBL" id="VIVK01000001">
    <property type="protein sequence ID" value="TWD83738.1"/>
    <property type="molecule type" value="Genomic_DNA"/>
</dbReference>
<dbReference type="Pfam" id="PF12006">
    <property type="entry name" value="DUF3500"/>
    <property type="match status" value="1"/>
</dbReference>
<keyword evidence="2" id="KW-1185">Reference proteome</keyword>
<sequence length="327" mass="35987">MVVEQTREAARNLLASLSPEQLARITAPFDTPDHQEWTYLPGDRPGLPLATLSAEQESHVHRLLELACSERGRTDARAILAAEVILRELPDSVPAAETGGWQGTTVGERYFVRVLGDPAGDGPWAWRLNGHHLALHVTVVDGAIAFTPQFFGSNPAEVRTGPYAGRRFLAAEQDLGFQLLHALEPGQREIAIVSPTAPDDILTRHDPVADASRLYQGLAHGELDAEQRQIFSLLLGQYIGRATGPIGLQTWQDITEHGLDRLHFAWAGATEPGQGHYYSITGPTFLAEYDNTQTDANHIHTVWRDLRNDWGTDLLAAHYAMGRHQVG</sequence>
<proteinExistence type="predicted"/>
<gene>
    <name evidence="1" type="ORF">FB561_4907</name>
</gene>
<reference evidence="1 2" key="1">
    <citation type="submission" date="2019-06" db="EMBL/GenBank/DDBJ databases">
        <title>Sequencing the genomes of 1000 actinobacteria strains.</title>
        <authorList>
            <person name="Klenk H.-P."/>
        </authorList>
    </citation>
    <scope>NUCLEOTIDE SEQUENCE [LARGE SCALE GENOMIC DNA]</scope>
    <source>
        <strain evidence="1 2">DSM 24683</strain>
    </source>
</reference>
<comment type="caution">
    <text evidence="1">The sequence shown here is derived from an EMBL/GenBank/DDBJ whole genome shotgun (WGS) entry which is preliminary data.</text>
</comment>
<evidence type="ECO:0000313" key="2">
    <source>
        <dbReference type="Proteomes" id="UP000318380"/>
    </source>
</evidence>
<dbReference type="PANTHER" id="PTHR37489:SF1">
    <property type="entry name" value="DUF3500 DOMAIN-CONTAINING PROTEIN"/>
    <property type="match status" value="1"/>
</dbReference>
<dbReference type="PANTHER" id="PTHR37489">
    <property type="entry name" value="DUF3500 DOMAIN-CONTAINING PROTEIN"/>
    <property type="match status" value="1"/>
</dbReference>
<name>A0A561BY29_9ACTN</name>
<organism evidence="1 2">
    <name type="scientific">Kribbella amoyensis</name>
    <dbReference type="NCBI Taxonomy" id="996641"/>
    <lineage>
        <taxon>Bacteria</taxon>
        <taxon>Bacillati</taxon>
        <taxon>Actinomycetota</taxon>
        <taxon>Actinomycetes</taxon>
        <taxon>Propionibacteriales</taxon>
        <taxon>Kribbellaceae</taxon>
        <taxon>Kribbella</taxon>
    </lineage>
</organism>
<accession>A0A561BY29</accession>
<dbReference type="RefSeq" id="WP_145810598.1">
    <property type="nucleotide sequence ID" value="NZ_VIVK01000001.1"/>
</dbReference>
<dbReference type="Proteomes" id="UP000318380">
    <property type="component" value="Unassembled WGS sequence"/>
</dbReference>
<dbReference type="InterPro" id="IPR021889">
    <property type="entry name" value="DUF3500"/>
</dbReference>
<dbReference type="AlphaFoldDB" id="A0A561BY29"/>